<dbReference type="GO" id="GO:0032259">
    <property type="term" value="P:methylation"/>
    <property type="evidence" value="ECO:0007669"/>
    <property type="project" value="UniProtKB-KW"/>
</dbReference>
<keyword evidence="3 5" id="KW-0949">S-adenosyl-L-methionine</keyword>
<evidence type="ECO:0000256" key="7">
    <source>
        <dbReference type="RuleBase" id="RU000417"/>
    </source>
</evidence>
<dbReference type="NCBIfam" id="TIGR00675">
    <property type="entry name" value="dcm"/>
    <property type="match status" value="1"/>
</dbReference>
<keyword evidence="2 5" id="KW-0808">Transferase</keyword>
<evidence type="ECO:0000313" key="8">
    <source>
        <dbReference type="EMBL" id="HJE18925.1"/>
    </source>
</evidence>
<dbReference type="PANTHER" id="PTHR46098">
    <property type="entry name" value="TRNA (CYTOSINE(38)-C(5))-METHYLTRANSFERASE"/>
    <property type="match status" value="1"/>
</dbReference>
<comment type="catalytic activity">
    <reaction evidence="7">
        <text>a 2'-deoxycytidine in DNA + S-adenosyl-L-methionine = a 5-methyl-2'-deoxycytidine in DNA + S-adenosyl-L-homocysteine + H(+)</text>
        <dbReference type="Rhea" id="RHEA:13681"/>
        <dbReference type="Rhea" id="RHEA-COMP:11369"/>
        <dbReference type="Rhea" id="RHEA-COMP:11370"/>
        <dbReference type="ChEBI" id="CHEBI:15378"/>
        <dbReference type="ChEBI" id="CHEBI:57856"/>
        <dbReference type="ChEBI" id="CHEBI:59789"/>
        <dbReference type="ChEBI" id="CHEBI:85452"/>
        <dbReference type="ChEBI" id="CHEBI:85454"/>
        <dbReference type="EC" id="2.1.1.37"/>
    </reaction>
</comment>
<evidence type="ECO:0000256" key="1">
    <source>
        <dbReference type="ARBA" id="ARBA00022603"/>
    </source>
</evidence>
<dbReference type="PANTHER" id="PTHR46098:SF1">
    <property type="entry name" value="TRNA (CYTOSINE(38)-C(5))-METHYLTRANSFERASE"/>
    <property type="match status" value="1"/>
</dbReference>
<keyword evidence="1 5" id="KW-0489">Methyltransferase</keyword>
<proteinExistence type="inferred from homology"/>
<dbReference type="PROSITE" id="PS00094">
    <property type="entry name" value="C5_MTASE_1"/>
    <property type="match status" value="1"/>
</dbReference>
<evidence type="ECO:0000256" key="3">
    <source>
        <dbReference type="ARBA" id="ARBA00022691"/>
    </source>
</evidence>
<reference evidence="8" key="2">
    <citation type="submission" date="2021-09" db="EMBL/GenBank/DDBJ databases">
        <authorList>
            <person name="Gilroy R."/>
        </authorList>
    </citation>
    <scope>NUCLEOTIDE SEQUENCE</scope>
    <source>
        <strain evidence="8">6019</strain>
    </source>
</reference>
<dbReference type="EC" id="2.1.1.37" evidence="7"/>
<evidence type="ECO:0000256" key="5">
    <source>
        <dbReference type="PROSITE-ProRule" id="PRU01016"/>
    </source>
</evidence>
<comment type="similarity">
    <text evidence="5 6">Belongs to the class I-like SAM-binding methyltransferase superfamily. C5-methyltransferase family.</text>
</comment>
<dbReference type="InterPro" id="IPR018117">
    <property type="entry name" value="C5_DNA_meth_AS"/>
</dbReference>
<dbReference type="GO" id="GO:0003886">
    <property type="term" value="F:DNA (cytosine-5-)-methyltransferase activity"/>
    <property type="evidence" value="ECO:0007669"/>
    <property type="project" value="UniProtKB-EC"/>
</dbReference>
<protein>
    <recommendedName>
        <fullName evidence="7">Cytosine-specific methyltransferase</fullName>
        <ecNumber evidence="7">2.1.1.37</ecNumber>
    </recommendedName>
</protein>
<dbReference type="InterPro" id="IPR050750">
    <property type="entry name" value="C5-MTase"/>
</dbReference>
<evidence type="ECO:0000256" key="2">
    <source>
        <dbReference type="ARBA" id="ARBA00022679"/>
    </source>
</evidence>
<dbReference type="InterPro" id="IPR029063">
    <property type="entry name" value="SAM-dependent_MTases_sf"/>
</dbReference>
<dbReference type="Proteomes" id="UP000763505">
    <property type="component" value="Unassembled WGS sequence"/>
</dbReference>
<evidence type="ECO:0000313" key="9">
    <source>
        <dbReference type="Proteomes" id="UP000763505"/>
    </source>
</evidence>
<accession>A0A921B4R8</accession>
<gene>
    <name evidence="8" type="primary">dcm</name>
    <name evidence="8" type="ORF">K8V35_01040</name>
</gene>
<dbReference type="Pfam" id="PF00145">
    <property type="entry name" value="DNA_methylase"/>
    <property type="match status" value="1"/>
</dbReference>
<organism evidence="8 9">
    <name type="scientific">Aliicoccus persicus</name>
    <dbReference type="NCBI Taxonomy" id="930138"/>
    <lineage>
        <taxon>Bacteria</taxon>
        <taxon>Bacillati</taxon>
        <taxon>Bacillota</taxon>
        <taxon>Bacilli</taxon>
        <taxon>Bacillales</taxon>
        <taxon>Staphylococcaceae</taxon>
        <taxon>Aliicoccus</taxon>
    </lineage>
</organism>
<evidence type="ECO:0000256" key="4">
    <source>
        <dbReference type="ARBA" id="ARBA00022747"/>
    </source>
</evidence>
<reference evidence="8" key="1">
    <citation type="journal article" date="2021" name="PeerJ">
        <title>Extensive microbial diversity within the chicken gut microbiome revealed by metagenomics and culture.</title>
        <authorList>
            <person name="Gilroy R."/>
            <person name="Ravi A."/>
            <person name="Getino M."/>
            <person name="Pursley I."/>
            <person name="Horton D.L."/>
            <person name="Alikhan N.F."/>
            <person name="Baker D."/>
            <person name="Gharbi K."/>
            <person name="Hall N."/>
            <person name="Watson M."/>
            <person name="Adriaenssens E.M."/>
            <person name="Foster-Nyarko E."/>
            <person name="Jarju S."/>
            <person name="Secka A."/>
            <person name="Antonio M."/>
            <person name="Oren A."/>
            <person name="Chaudhuri R.R."/>
            <person name="La Ragione R."/>
            <person name="Hildebrand F."/>
            <person name="Pallen M.J."/>
        </authorList>
    </citation>
    <scope>NUCLEOTIDE SEQUENCE</scope>
    <source>
        <strain evidence="8">6019</strain>
    </source>
</reference>
<sequence>MSKLKVAELFAGVGGFRLGLEDTNNHLFEVTWANQWEPGKKVQHAFDCYNSRFDSGIHINEDIAKVSDSDLEKLNADMVVGGFPCQDYSVARSLNGELGIQGIKGVLFWEIIRVIQNNFPKYILLENVDRLLESPSKQRGRDFAVMLATLNELGYDIEWRVINAAEYGNAQRRRRVFIFGYRRNMKYAKDLVKFDYEKIIYKEGLFAKAFPVENEPNKPGRISSIELPSDIVEISESFSYKFWNSGIMRDGKVTTIDTKPILEQPTTLGEIIEPDYDSKYILSTEKKEKFDYLRGRKKIERTSSNGHKYYFSEGGMSPTDSLSLPGRTMLTSEGTTNRSSHIIEQDGIVRLITPVEAERLNGFPDNWTDTMIDRMRYFCMGNASVVPLISSNLKTDLKSHLPQPKLSFILI</sequence>
<dbReference type="Gene3D" id="3.90.120.10">
    <property type="entry name" value="DNA Methylase, subunit A, domain 2"/>
    <property type="match status" value="1"/>
</dbReference>
<dbReference type="SUPFAM" id="SSF53335">
    <property type="entry name" value="S-adenosyl-L-methionine-dependent methyltransferases"/>
    <property type="match status" value="1"/>
</dbReference>
<dbReference type="InterPro" id="IPR001525">
    <property type="entry name" value="C5_MeTfrase"/>
</dbReference>
<dbReference type="AlphaFoldDB" id="A0A921B4R8"/>
<dbReference type="EMBL" id="DYYI01000009">
    <property type="protein sequence ID" value="HJE18925.1"/>
    <property type="molecule type" value="Genomic_DNA"/>
</dbReference>
<dbReference type="Gene3D" id="3.40.50.150">
    <property type="entry name" value="Vaccinia Virus protein VP39"/>
    <property type="match status" value="1"/>
</dbReference>
<name>A0A921B4R8_9STAP</name>
<evidence type="ECO:0000256" key="6">
    <source>
        <dbReference type="RuleBase" id="RU000416"/>
    </source>
</evidence>
<comment type="caution">
    <text evidence="8">The sequence shown here is derived from an EMBL/GenBank/DDBJ whole genome shotgun (WGS) entry which is preliminary data.</text>
</comment>
<dbReference type="PRINTS" id="PR00105">
    <property type="entry name" value="C5METTRFRASE"/>
</dbReference>
<dbReference type="PROSITE" id="PS51679">
    <property type="entry name" value="SAM_MT_C5"/>
    <property type="match status" value="1"/>
</dbReference>
<dbReference type="GO" id="GO:0009307">
    <property type="term" value="P:DNA restriction-modification system"/>
    <property type="evidence" value="ECO:0007669"/>
    <property type="project" value="UniProtKB-KW"/>
</dbReference>
<feature type="active site" evidence="5">
    <location>
        <position position="85"/>
    </location>
</feature>
<keyword evidence="4" id="KW-0680">Restriction system</keyword>